<feature type="compositionally biased region" description="Basic residues" evidence="2">
    <location>
        <begin position="209"/>
        <end position="219"/>
    </location>
</feature>
<feature type="coiled-coil region" evidence="1">
    <location>
        <begin position="38"/>
        <end position="68"/>
    </location>
</feature>
<feature type="compositionally biased region" description="Basic and acidic residues" evidence="2">
    <location>
        <begin position="154"/>
        <end position="166"/>
    </location>
</feature>
<feature type="region of interest" description="Disordered" evidence="2">
    <location>
        <begin position="373"/>
        <end position="398"/>
    </location>
</feature>
<feature type="compositionally biased region" description="Polar residues" evidence="2">
    <location>
        <begin position="286"/>
        <end position="300"/>
    </location>
</feature>
<feature type="compositionally biased region" description="Pro residues" evidence="2">
    <location>
        <begin position="273"/>
        <end position="282"/>
    </location>
</feature>
<proteinExistence type="predicted"/>
<feature type="compositionally biased region" description="Basic and acidic residues" evidence="2">
    <location>
        <begin position="110"/>
        <end position="146"/>
    </location>
</feature>
<evidence type="ECO:0000256" key="1">
    <source>
        <dbReference type="SAM" id="Coils"/>
    </source>
</evidence>
<dbReference type="AlphaFoldDB" id="A0A9P4U080"/>
<evidence type="ECO:0000313" key="3">
    <source>
        <dbReference type="EMBL" id="KAF2432470.1"/>
    </source>
</evidence>
<dbReference type="EMBL" id="MU007026">
    <property type="protein sequence ID" value="KAF2432470.1"/>
    <property type="molecule type" value="Genomic_DNA"/>
</dbReference>
<feature type="compositionally biased region" description="Polar residues" evidence="2">
    <location>
        <begin position="250"/>
        <end position="261"/>
    </location>
</feature>
<protein>
    <submittedName>
        <fullName evidence="3">Uncharacterized protein</fullName>
    </submittedName>
</protein>
<comment type="caution">
    <text evidence="3">The sequence shown here is derived from an EMBL/GenBank/DDBJ whole genome shotgun (WGS) entry which is preliminary data.</text>
</comment>
<feature type="compositionally biased region" description="Low complexity" evidence="2">
    <location>
        <begin position="576"/>
        <end position="592"/>
    </location>
</feature>
<keyword evidence="1" id="KW-0175">Coiled coil</keyword>
<feature type="region of interest" description="Disordered" evidence="2">
    <location>
        <begin position="249"/>
        <end position="301"/>
    </location>
</feature>
<evidence type="ECO:0000256" key="2">
    <source>
        <dbReference type="SAM" id="MobiDB-lite"/>
    </source>
</evidence>
<feature type="compositionally biased region" description="Basic and acidic residues" evidence="2">
    <location>
        <begin position="480"/>
        <end position="492"/>
    </location>
</feature>
<feature type="region of interest" description="Disordered" evidence="2">
    <location>
        <begin position="480"/>
        <end position="505"/>
    </location>
</feature>
<feature type="region of interest" description="Disordered" evidence="2">
    <location>
        <begin position="535"/>
        <end position="602"/>
    </location>
</feature>
<name>A0A9P4U080_9PEZI</name>
<keyword evidence="4" id="KW-1185">Reference proteome</keyword>
<evidence type="ECO:0000313" key="4">
    <source>
        <dbReference type="Proteomes" id="UP000800235"/>
    </source>
</evidence>
<accession>A0A9P4U080</accession>
<feature type="compositionally biased region" description="Basic and acidic residues" evidence="2">
    <location>
        <begin position="226"/>
        <end position="237"/>
    </location>
</feature>
<feature type="compositionally biased region" description="Polar residues" evidence="2">
    <location>
        <begin position="493"/>
        <end position="503"/>
    </location>
</feature>
<feature type="compositionally biased region" description="Low complexity" evidence="2">
    <location>
        <begin position="262"/>
        <end position="271"/>
    </location>
</feature>
<feature type="compositionally biased region" description="Basic and acidic residues" evidence="2">
    <location>
        <begin position="175"/>
        <end position="186"/>
    </location>
</feature>
<sequence>MYQDLVELGLKSFMEYEDSKMSQATKTRHHPKSIMKKVVNNNAQRQILEKERANLKHQLQEIAQEKVRHHAAVLNLRKTKAAYSREDHQSRKLAMAQEKVNIYRREEDVQRAMEENATRRREYESRRGYENSRRESRGEDRYREVYEDYPQASPRRDHRESYHGREQQSTGVVKVPREGRGRSTDRFRHHRRSVSVSISPEHPRERGMHGSHLHRRRSRSFSFSPERSRDVHYEGHRPDVERAIREGVTYTHSPHHNNVSVTRVSSPLRTPSRPRPPSPLRPQSPYHTQRNRSPATSTAVPNDLYYDPEIFPYLPRDTLDKLMVAYDTDLTGLMHLTPQVRAEILVALHQSAPIAAERLTTARAAIARAENTCREPPVRAPSSRGKSPLRSRSLTPESWYAPRPEMASRRGGAVRETIIEHAYAPVRRPSVHEPRQHREPLRSPVYRTAERVEREEQRYEPVRPPSPYRRVDVRYERNDERDAIEEAKRRSMTETNSSGASVDQTRRGSIHLQQAPPPVVAWPPAGAVYEQKNRTYIPGQGQSPPTAQWPPAGATYTYHAPRDGRPAIYTPSTNTAAPPAYSPPKQQAQAQPQTPPPGMRHWPANFDVSDFKEDEEIPLVAEQFHVMDIAARERERAREQEREREQLGGMTMPVNMDIDLRVALLVGDLLGNMRTMVEDMGALDGTERGMVRGCGHMHILIHIGDHGIEEVKVARLDHDYREHIGSGVFCKRWA</sequence>
<feature type="region of interest" description="Disordered" evidence="2">
    <location>
        <begin position="110"/>
        <end position="237"/>
    </location>
</feature>
<dbReference type="Proteomes" id="UP000800235">
    <property type="component" value="Unassembled WGS sequence"/>
</dbReference>
<organism evidence="3 4">
    <name type="scientific">Tothia fuscella</name>
    <dbReference type="NCBI Taxonomy" id="1048955"/>
    <lineage>
        <taxon>Eukaryota</taxon>
        <taxon>Fungi</taxon>
        <taxon>Dikarya</taxon>
        <taxon>Ascomycota</taxon>
        <taxon>Pezizomycotina</taxon>
        <taxon>Dothideomycetes</taxon>
        <taxon>Pleosporomycetidae</taxon>
        <taxon>Venturiales</taxon>
        <taxon>Cylindrosympodiaceae</taxon>
        <taxon>Tothia</taxon>
    </lineage>
</organism>
<gene>
    <name evidence="3" type="ORF">EJ08DRAFT_677677</name>
</gene>
<reference evidence="3" key="1">
    <citation type="journal article" date="2020" name="Stud. Mycol.">
        <title>101 Dothideomycetes genomes: a test case for predicting lifestyles and emergence of pathogens.</title>
        <authorList>
            <person name="Haridas S."/>
            <person name="Albert R."/>
            <person name="Binder M."/>
            <person name="Bloem J."/>
            <person name="Labutti K."/>
            <person name="Salamov A."/>
            <person name="Andreopoulos B."/>
            <person name="Baker S."/>
            <person name="Barry K."/>
            <person name="Bills G."/>
            <person name="Bluhm B."/>
            <person name="Cannon C."/>
            <person name="Castanera R."/>
            <person name="Culley D."/>
            <person name="Daum C."/>
            <person name="Ezra D."/>
            <person name="Gonzalez J."/>
            <person name="Henrissat B."/>
            <person name="Kuo A."/>
            <person name="Liang C."/>
            <person name="Lipzen A."/>
            <person name="Lutzoni F."/>
            <person name="Magnuson J."/>
            <person name="Mondo S."/>
            <person name="Nolan M."/>
            <person name="Ohm R."/>
            <person name="Pangilinan J."/>
            <person name="Park H.-J."/>
            <person name="Ramirez L."/>
            <person name="Alfaro M."/>
            <person name="Sun H."/>
            <person name="Tritt A."/>
            <person name="Yoshinaga Y."/>
            <person name="Zwiers L.-H."/>
            <person name="Turgeon B."/>
            <person name="Goodwin S."/>
            <person name="Spatafora J."/>
            <person name="Crous P."/>
            <person name="Grigoriev I."/>
        </authorList>
    </citation>
    <scope>NUCLEOTIDE SEQUENCE</scope>
    <source>
        <strain evidence="3">CBS 130266</strain>
    </source>
</reference>